<dbReference type="InterPro" id="IPR041891">
    <property type="entry name" value="Alpha_CA_prokaryot-like"/>
</dbReference>
<dbReference type="InterPro" id="IPR036398">
    <property type="entry name" value="CA_dom_sf"/>
</dbReference>
<proteinExistence type="inferred from homology"/>
<dbReference type="SMR" id="A0A1D6ER77"/>
<dbReference type="GO" id="GO:0008270">
    <property type="term" value="F:zinc ion binding"/>
    <property type="evidence" value="ECO:0007669"/>
    <property type="project" value="UniProtKB-UniRule"/>
</dbReference>
<dbReference type="InterPro" id="IPR018338">
    <property type="entry name" value="Carbonic_anhydrase_a-class_CS"/>
</dbReference>
<dbReference type="InParanoid" id="A0A1D6ER77"/>
<dbReference type="PROSITE" id="PS51144">
    <property type="entry name" value="ALPHA_CA_2"/>
    <property type="match status" value="1"/>
</dbReference>
<dbReference type="EMBL" id="CM007648">
    <property type="protein sequence ID" value="ONM22245.1"/>
    <property type="molecule type" value="Genomic_DNA"/>
</dbReference>
<protein>
    <recommendedName>
        <fullName evidence="2 6">Carbonic anhydrase</fullName>
        <ecNumber evidence="2 6">4.2.1.1</ecNumber>
    </recommendedName>
</protein>
<dbReference type="EC" id="4.2.1.1" evidence="2 6"/>
<dbReference type="Gene3D" id="3.10.200.10">
    <property type="entry name" value="Alpha carbonic anhydrase"/>
    <property type="match status" value="1"/>
</dbReference>
<keyword evidence="3 6" id="KW-0479">Metal-binding</keyword>
<evidence type="ECO:0000256" key="6">
    <source>
        <dbReference type="RuleBase" id="RU367011"/>
    </source>
</evidence>
<feature type="compositionally biased region" description="Polar residues" evidence="7">
    <location>
        <begin position="257"/>
        <end position="269"/>
    </location>
</feature>
<dbReference type="SUPFAM" id="SSF51069">
    <property type="entry name" value="Carbonic anhydrase"/>
    <property type="match status" value="1"/>
</dbReference>
<evidence type="ECO:0000256" key="5">
    <source>
        <dbReference type="ARBA" id="ARBA00023239"/>
    </source>
</evidence>
<dbReference type="GO" id="GO:0004089">
    <property type="term" value="F:carbonate dehydratase activity"/>
    <property type="evidence" value="ECO:0007669"/>
    <property type="project" value="UniProtKB-UniRule"/>
</dbReference>
<organism evidence="8">
    <name type="scientific">Zea mays</name>
    <name type="common">Maize</name>
    <dbReference type="NCBI Taxonomy" id="4577"/>
    <lineage>
        <taxon>Eukaryota</taxon>
        <taxon>Viridiplantae</taxon>
        <taxon>Streptophyta</taxon>
        <taxon>Embryophyta</taxon>
        <taxon>Tracheophyta</taxon>
        <taxon>Spermatophyta</taxon>
        <taxon>Magnoliopsida</taxon>
        <taxon>Liliopsida</taxon>
        <taxon>Poales</taxon>
        <taxon>Poaceae</taxon>
        <taxon>PACMAD clade</taxon>
        <taxon>Panicoideae</taxon>
        <taxon>Andropogonodae</taxon>
        <taxon>Andropogoneae</taxon>
        <taxon>Tripsacinae</taxon>
        <taxon>Zea</taxon>
    </lineage>
</organism>
<gene>
    <name evidence="8" type="ORF">ZEAMMB73_Zm00001d005844</name>
</gene>
<dbReference type="CDD" id="cd03124">
    <property type="entry name" value="alpha_CA_prokaryotic_like"/>
    <property type="match status" value="1"/>
</dbReference>
<dbReference type="PROSITE" id="PS00162">
    <property type="entry name" value="ALPHA_CA_1"/>
    <property type="match status" value="1"/>
</dbReference>
<feature type="compositionally biased region" description="Low complexity" evidence="7">
    <location>
        <begin position="276"/>
        <end position="285"/>
    </location>
</feature>
<keyword evidence="5 6" id="KW-0456">Lyase</keyword>
<dbReference type="Pfam" id="PF00194">
    <property type="entry name" value="Carb_anhydrase"/>
    <property type="match status" value="1"/>
</dbReference>
<comment type="cofactor">
    <cofactor evidence="1 6">
        <name>Zn(2+)</name>
        <dbReference type="ChEBI" id="CHEBI:29105"/>
    </cofactor>
</comment>
<feature type="region of interest" description="Disordered" evidence="7">
    <location>
        <begin position="254"/>
        <end position="286"/>
    </location>
</feature>
<evidence type="ECO:0000256" key="1">
    <source>
        <dbReference type="ARBA" id="ARBA00001947"/>
    </source>
</evidence>
<dbReference type="PANTHER" id="PTHR18952">
    <property type="entry name" value="CARBONIC ANHYDRASE"/>
    <property type="match status" value="1"/>
</dbReference>
<evidence type="ECO:0000256" key="4">
    <source>
        <dbReference type="ARBA" id="ARBA00022833"/>
    </source>
</evidence>
<dbReference type="InterPro" id="IPR001148">
    <property type="entry name" value="CA_dom"/>
</dbReference>
<reference evidence="8" key="1">
    <citation type="submission" date="2015-12" db="EMBL/GenBank/DDBJ databases">
        <title>Update maize B73 reference genome by single molecule sequencing technologies.</title>
        <authorList>
            <consortium name="Maize Genome Sequencing Project"/>
            <person name="Ware D."/>
        </authorList>
    </citation>
    <scope>NUCLEOTIDE SEQUENCE [LARGE SCALE GENOMIC DNA]</scope>
    <source>
        <tissue evidence="8">Seedling</tissue>
    </source>
</reference>
<dbReference type="STRING" id="4577.A0A1D6ER77"/>
<dbReference type="PANTHER" id="PTHR18952:SF262">
    <property type="entry name" value="CARBONIC ANHYDRASE"/>
    <property type="match status" value="1"/>
</dbReference>
<comment type="catalytic activity">
    <reaction evidence="6">
        <text>hydrogencarbonate + H(+) = CO2 + H2O</text>
        <dbReference type="Rhea" id="RHEA:10748"/>
        <dbReference type="ChEBI" id="CHEBI:15377"/>
        <dbReference type="ChEBI" id="CHEBI:15378"/>
        <dbReference type="ChEBI" id="CHEBI:16526"/>
        <dbReference type="ChEBI" id="CHEBI:17544"/>
        <dbReference type="EC" id="4.2.1.1"/>
    </reaction>
</comment>
<dbReference type="ExpressionAtlas" id="A0A1D6ER77">
    <property type="expression patterns" value="baseline and differential"/>
</dbReference>
<comment type="similarity">
    <text evidence="6">Belongs to the alpha-carbonic anhydrase family.</text>
</comment>
<keyword evidence="4 6" id="KW-0862">Zinc</keyword>
<sequence length="303" mass="33020">MARRRDDVALAAITFAIVALCARYASAVGTTPQSSFSYREGDPTGPTKWATLQKDWDVCDSGTEQSPIDVAKVEVSEDLDPLQQTYEPGDAVMHNRLHDFMLNWTGGNGGLTIEGKKYKLKQVHWHVPSEHTVNGTRFDAEMHMVHEDSTDAKSKAVVAVLFSAKAGKSSKLLRDLKPYFERLAGKQNGTEEVKGPVVDPAAWIDKASGYYGYEGSLTTPPCTQGVLWTIMSKVADASKEEIHSIESVKEVRKCTAGSENQQPRCSLLQSSRSHRSAGAGAGARSNLIEENVRTVAHPPESMG</sequence>
<evidence type="ECO:0000256" key="3">
    <source>
        <dbReference type="ARBA" id="ARBA00022723"/>
    </source>
</evidence>
<dbReference type="InterPro" id="IPR023561">
    <property type="entry name" value="Carbonic_anhydrase_a-class"/>
</dbReference>
<name>A0A1D6ER77_MAIZE</name>
<comment type="function">
    <text evidence="6">Reversible hydration of carbon dioxide.</text>
</comment>
<evidence type="ECO:0000256" key="7">
    <source>
        <dbReference type="SAM" id="MobiDB-lite"/>
    </source>
</evidence>
<evidence type="ECO:0000313" key="8">
    <source>
        <dbReference type="EMBL" id="ONM22245.1"/>
    </source>
</evidence>
<dbReference type="AlphaFoldDB" id="A0A1D6ER77"/>
<dbReference type="SMART" id="SM01057">
    <property type="entry name" value="Carb_anhydrase"/>
    <property type="match status" value="1"/>
</dbReference>
<accession>A0A1D6ER77</accession>
<evidence type="ECO:0000256" key="2">
    <source>
        <dbReference type="ARBA" id="ARBA00012925"/>
    </source>
</evidence>